<evidence type="ECO:0000313" key="3">
    <source>
        <dbReference type="Proteomes" id="UP000479710"/>
    </source>
</evidence>
<name>A0A6G1F623_9ORYZ</name>
<feature type="region of interest" description="Disordered" evidence="1">
    <location>
        <begin position="12"/>
        <end position="34"/>
    </location>
</feature>
<proteinExistence type="predicted"/>
<dbReference type="Proteomes" id="UP000479710">
    <property type="component" value="Unassembled WGS sequence"/>
</dbReference>
<evidence type="ECO:0000256" key="1">
    <source>
        <dbReference type="SAM" id="MobiDB-lite"/>
    </source>
</evidence>
<evidence type="ECO:0000313" key="2">
    <source>
        <dbReference type="EMBL" id="KAF0932314.1"/>
    </source>
</evidence>
<keyword evidence="3" id="KW-1185">Reference proteome</keyword>
<organism evidence="2 3">
    <name type="scientific">Oryza meyeriana var. granulata</name>
    <dbReference type="NCBI Taxonomy" id="110450"/>
    <lineage>
        <taxon>Eukaryota</taxon>
        <taxon>Viridiplantae</taxon>
        <taxon>Streptophyta</taxon>
        <taxon>Embryophyta</taxon>
        <taxon>Tracheophyta</taxon>
        <taxon>Spermatophyta</taxon>
        <taxon>Magnoliopsida</taxon>
        <taxon>Liliopsida</taxon>
        <taxon>Poales</taxon>
        <taxon>Poaceae</taxon>
        <taxon>BOP clade</taxon>
        <taxon>Oryzoideae</taxon>
        <taxon>Oryzeae</taxon>
        <taxon>Oryzinae</taxon>
        <taxon>Oryza</taxon>
        <taxon>Oryza meyeriana</taxon>
    </lineage>
</organism>
<gene>
    <name evidence="2" type="ORF">E2562_009573</name>
</gene>
<dbReference type="AlphaFoldDB" id="A0A6G1F623"/>
<sequence>MALVWAGGERVARPVDCHGPGRDPPASVGDKTTGSASPPICSSVFLSPFPFLFSQGEAEARSGQRRLVGRRGVDWLGWSSNR</sequence>
<dbReference type="EMBL" id="SPHZ02000001">
    <property type="protein sequence ID" value="KAF0932314.1"/>
    <property type="molecule type" value="Genomic_DNA"/>
</dbReference>
<feature type="compositionally biased region" description="Basic and acidic residues" evidence="1">
    <location>
        <begin position="12"/>
        <end position="21"/>
    </location>
</feature>
<reference evidence="2 3" key="1">
    <citation type="submission" date="2019-11" db="EMBL/GenBank/DDBJ databases">
        <title>Whole genome sequence of Oryza granulata.</title>
        <authorList>
            <person name="Li W."/>
        </authorList>
    </citation>
    <scope>NUCLEOTIDE SEQUENCE [LARGE SCALE GENOMIC DNA]</scope>
    <source>
        <strain evidence="3">cv. Menghai</strain>
        <tissue evidence="2">Leaf</tissue>
    </source>
</reference>
<comment type="caution">
    <text evidence="2">The sequence shown here is derived from an EMBL/GenBank/DDBJ whole genome shotgun (WGS) entry which is preliminary data.</text>
</comment>
<accession>A0A6G1F623</accession>
<protein>
    <submittedName>
        <fullName evidence="2">Uncharacterized protein</fullName>
    </submittedName>
</protein>